<dbReference type="Proteomes" id="UP000887013">
    <property type="component" value="Unassembled WGS sequence"/>
</dbReference>
<evidence type="ECO:0000313" key="2">
    <source>
        <dbReference type="Proteomes" id="UP000887013"/>
    </source>
</evidence>
<dbReference type="EMBL" id="BMAW01032228">
    <property type="protein sequence ID" value="GFU24588.1"/>
    <property type="molecule type" value="Genomic_DNA"/>
</dbReference>
<proteinExistence type="predicted"/>
<gene>
    <name evidence="1" type="ORF">NPIL_303481</name>
</gene>
<accession>A0A8X6QKX0</accession>
<keyword evidence="2" id="KW-1185">Reference proteome</keyword>
<organism evidence="1 2">
    <name type="scientific">Nephila pilipes</name>
    <name type="common">Giant wood spider</name>
    <name type="synonym">Nephila maculata</name>
    <dbReference type="NCBI Taxonomy" id="299642"/>
    <lineage>
        <taxon>Eukaryota</taxon>
        <taxon>Metazoa</taxon>
        <taxon>Ecdysozoa</taxon>
        <taxon>Arthropoda</taxon>
        <taxon>Chelicerata</taxon>
        <taxon>Arachnida</taxon>
        <taxon>Araneae</taxon>
        <taxon>Araneomorphae</taxon>
        <taxon>Entelegynae</taxon>
        <taxon>Araneoidea</taxon>
        <taxon>Nephilidae</taxon>
        <taxon>Nephila</taxon>
    </lineage>
</organism>
<reference evidence="1" key="1">
    <citation type="submission" date="2020-08" db="EMBL/GenBank/DDBJ databases">
        <title>Multicomponent nature underlies the extraordinary mechanical properties of spider dragline silk.</title>
        <authorList>
            <person name="Kono N."/>
            <person name="Nakamura H."/>
            <person name="Mori M."/>
            <person name="Yoshida Y."/>
            <person name="Ohtoshi R."/>
            <person name="Malay A.D."/>
            <person name="Moran D.A.P."/>
            <person name="Tomita M."/>
            <person name="Numata K."/>
            <person name="Arakawa K."/>
        </authorList>
    </citation>
    <scope>NUCLEOTIDE SEQUENCE</scope>
</reference>
<dbReference type="AlphaFoldDB" id="A0A8X6QKX0"/>
<name>A0A8X6QKX0_NEPPI</name>
<sequence length="184" mass="20562">MIQVTAPISCHVQTPSPWQHVLLRLVLLRSESVFFFHPLGRWSPVESWVTGPREKVLFKKRDGSHLHASREGRDHLFNGTRHIPPPFFFQSPLVVVVDDDVLMGDRGKSTRNIVSTSPFARRKSYTGKGLLNKSSQDKLGIGEAFIARRENLASTMDSKASQIITGNWGGIHSPTGKSRVHNGQ</sequence>
<protein>
    <submittedName>
        <fullName evidence="1">Uncharacterized protein</fullName>
    </submittedName>
</protein>
<comment type="caution">
    <text evidence="1">The sequence shown here is derived from an EMBL/GenBank/DDBJ whole genome shotgun (WGS) entry which is preliminary data.</text>
</comment>
<evidence type="ECO:0000313" key="1">
    <source>
        <dbReference type="EMBL" id="GFU24588.1"/>
    </source>
</evidence>